<feature type="region of interest" description="Disordered" evidence="1">
    <location>
        <begin position="24"/>
        <end position="93"/>
    </location>
</feature>
<proteinExistence type="predicted"/>
<feature type="compositionally biased region" description="Acidic residues" evidence="1">
    <location>
        <begin position="39"/>
        <end position="55"/>
    </location>
</feature>
<evidence type="ECO:0000313" key="4">
    <source>
        <dbReference type="Proteomes" id="UP000266743"/>
    </source>
</evidence>
<feature type="compositionally biased region" description="Low complexity" evidence="1">
    <location>
        <begin position="56"/>
        <end position="67"/>
    </location>
</feature>
<evidence type="ECO:0000256" key="1">
    <source>
        <dbReference type="SAM" id="MobiDB-lite"/>
    </source>
</evidence>
<dbReference type="Proteomes" id="UP000266743">
    <property type="component" value="Chromosome 11"/>
</dbReference>
<accession>A0A3L6KTG9</accession>
<keyword evidence="2" id="KW-0732">Signal</keyword>
<feature type="chain" id="PRO_5018235343" evidence="2">
    <location>
        <begin position="25"/>
        <end position="498"/>
    </location>
</feature>
<comment type="caution">
    <text evidence="3">The sequence shown here is derived from an EMBL/GenBank/DDBJ whole genome shotgun (WGS) entry which is preliminary data.</text>
</comment>
<reference evidence="3 4" key="1">
    <citation type="submission" date="2018-09" db="EMBL/GenBank/DDBJ databases">
        <title>whole genome sequence of T. equiperdum IVM-t1 strain.</title>
        <authorList>
            <person name="Suganuma K."/>
        </authorList>
    </citation>
    <scope>NUCLEOTIDE SEQUENCE [LARGE SCALE GENOMIC DNA]</scope>
    <source>
        <strain evidence="3 4">IVM-t1</strain>
    </source>
</reference>
<dbReference type="AlphaFoldDB" id="A0A3L6KTG9"/>
<feature type="signal peptide" evidence="2">
    <location>
        <begin position="1"/>
        <end position="24"/>
    </location>
</feature>
<protein>
    <submittedName>
        <fullName evidence="3">Uncharacterized protein</fullName>
    </submittedName>
</protein>
<name>A0A3L6KTG9_9TRYP</name>
<dbReference type="EMBL" id="QSBY01000011">
    <property type="protein sequence ID" value="RHW67703.1"/>
    <property type="molecule type" value="Genomic_DNA"/>
</dbReference>
<evidence type="ECO:0000256" key="2">
    <source>
        <dbReference type="SAM" id="SignalP"/>
    </source>
</evidence>
<sequence length="498" mass="54045">MLPRTACFMLLLALGSEKFRLVSGSADDHEEPNGLPEYHDEELLDDGGEGLDPGDDPSLSPDGLPPDGLDDDDDLPPPSDTNTSTVFPPTSLGRELVPDVSYTQAEKCGFEQVGTCAENFCKCLSGNLSSKGVEPLNGMTGGACGSGHVSNCYLLHHCARERTMCIWAASRSYEDAAKDAMWDMSRMPEKWRTNSGTNSSFCRGLLSISRNLTKASADVNFYDTPFYTDCAEYMSFLFKRSGGYMCLAGSVPMYVCGPLLFPTPAPRQIGYAPVTNGSRRLLVTVAAYFVGNFAVLFNDRTRGENLQIGSGFNKEFGNELHKCFREYVGIDGEFTMVHGGPNLIVKYVIGLGEADTWVGDLIKANALNLMVRPPGWMATAQDILRTIDSNAELVAPIVKYTVNFDPGKGPVFTELCDVGCAAALSVSGALSAAVYLLAEFFAVSEINGRSPALIPAATWIMKQWKLLMELYQNRSGGLLIFLQQTSTFSPSTRCLRPG</sequence>
<gene>
    <name evidence="3" type="ORF">DPX39_110062800</name>
</gene>
<organism evidence="3 4">
    <name type="scientific">Trypanosoma brucei equiperdum</name>
    <dbReference type="NCBI Taxonomy" id="630700"/>
    <lineage>
        <taxon>Eukaryota</taxon>
        <taxon>Discoba</taxon>
        <taxon>Euglenozoa</taxon>
        <taxon>Kinetoplastea</taxon>
        <taxon>Metakinetoplastina</taxon>
        <taxon>Trypanosomatida</taxon>
        <taxon>Trypanosomatidae</taxon>
        <taxon>Trypanosoma</taxon>
    </lineage>
</organism>
<evidence type="ECO:0000313" key="3">
    <source>
        <dbReference type="EMBL" id="RHW67703.1"/>
    </source>
</evidence>